<dbReference type="Pfam" id="PF06413">
    <property type="entry name" value="Neugrin"/>
    <property type="match status" value="1"/>
</dbReference>
<evidence type="ECO:0000313" key="8">
    <source>
        <dbReference type="Proteomes" id="UP000504636"/>
    </source>
</evidence>
<evidence type="ECO:0000256" key="1">
    <source>
        <dbReference type="ARBA" id="ARBA00003548"/>
    </source>
</evidence>
<proteinExistence type="inferred from homology"/>
<accession>A0A6A6Y5M0</accession>
<organism evidence="7">
    <name type="scientific">Mytilinidion resinicola</name>
    <dbReference type="NCBI Taxonomy" id="574789"/>
    <lineage>
        <taxon>Eukaryota</taxon>
        <taxon>Fungi</taxon>
        <taxon>Dikarya</taxon>
        <taxon>Ascomycota</taxon>
        <taxon>Pezizomycotina</taxon>
        <taxon>Dothideomycetes</taxon>
        <taxon>Pleosporomycetidae</taxon>
        <taxon>Mytilinidiales</taxon>
        <taxon>Mytilinidiaceae</taxon>
        <taxon>Mytilinidion</taxon>
    </lineage>
</organism>
<reference evidence="9" key="3">
    <citation type="submission" date="2025-04" db="UniProtKB">
        <authorList>
            <consortium name="RefSeq"/>
        </authorList>
    </citation>
    <scope>IDENTIFICATION</scope>
    <source>
        <strain evidence="9">CBS 304.34</strain>
    </source>
</reference>
<reference evidence="7 9" key="1">
    <citation type="journal article" date="2020" name="Stud. Mycol.">
        <title>101 Dothideomycetes genomes: a test case for predicting lifestyles and emergence of pathogens.</title>
        <authorList>
            <person name="Haridas S."/>
            <person name="Albert R."/>
            <person name="Binder M."/>
            <person name="Bloem J."/>
            <person name="Labutti K."/>
            <person name="Salamov A."/>
            <person name="Andreopoulos B."/>
            <person name="Baker S."/>
            <person name="Barry K."/>
            <person name="Bills G."/>
            <person name="Bluhm B."/>
            <person name="Cannon C."/>
            <person name="Castanera R."/>
            <person name="Culley D."/>
            <person name="Daum C."/>
            <person name="Ezra D."/>
            <person name="Gonzalez J."/>
            <person name="Henrissat B."/>
            <person name="Kuo A."/>
            <person name="Liang C."/>
            <person name="Lipzen A."/>
            <person name="Lutzoni F."/>
            <person name="Magnuson J."/>
            <person name="Mondo S."/>
            <person name="Nolan M."/>
            <person name="Ohm R."/>
            <person name="Pangilinan J."/>
            <person name="Park H.-J."/>
            <person name="Ramirez L."/>
            <person name="Alfaro M."/>
            <person name="Sun H."/>
            <person name="Tritt A."/>
            <person name="Yoshinaga Y."/>
            <person name="Zwiers L.-H."/>
            <person name="Turgeon B."/>
            <person name="Goodwin S."/>
            <person name="Spatafora J."/>
            <person name="Crous P."/>
            <person name="Grigoriev I."/>
        </authorList>
    </citation>
    <scope>NUCLEOTIDE SEQUENCE</scope>
    <source>
        <strain evidence="7 9">CBS 304.34</strain>
    </source>
</reference>
<dbReference type="InterPro" id="IPR010487">
    <property type="entry name" value="NGRN/Rrg9"/>
</dbReference>
<comment type="function">
    <text evidence="1">Required for respiratory activity and maintenance and expression of the mitochondrial genome.</text>
</comment>
<evidence type="ECO:0000256" key="4">
    <source>
        <dbReference type="ARBA" id="ARBA00013566"/>
    </source>
</evidence>
<dbReference type="AlphaFoldDB" id="A0A6A6Y5M0"/>
<evidence type="ECO:0000256" key="5">
    <source>
        <dbReference type="ARBA" id="ARBA00022946"/>
    </source>
</evidence>
<keyword evidence="5" id="KW-0809">Transit peptide</keyword>
<comment type="subcellular location">
    <subcellularLocation>
        <location evidence="2">Mitochondrion</location>
    </subcellularLocation>
</comment>
<protein>
    <recommendedName>
        <fullName evidence="4">Required for respiratory growth protein 9, mitochondrial</fullName>
    </recommendedName>
</protein>
<dbReference type="EMBL" id="MU003717">
    <property type="protein sequence ID" value="KAF2803525.1"/>
    <property type="molecule type" value="Genomic_DNA"/>
</dbReference>
<comment type="similarity">
    <text evidence="3">Belongs to the RRG9 family.</text>
</comment>
<evidence type="ECO:0000313" key="9">
    <source>
        <dbReference type="RefSeq" id="XP_033570489.1"/>
    </source>
</evidence>
<evidence type="ECO:0000256" key="3">
    <source>
        <dbReference type="ARBA" id="ARBA00010895"/>
    </source>
</evidence>
<name>A0A6A6Y5M0_9PEZI</name>
<dbReference type="OrthoDB" id="5578174at2759"/>
<dbReference type="Proteomes" id="UP000504636">
    <property type="component" value="Unplaced"/>
</dbReference>
<reference evidence="9" key="2">
    <citation type="submission" date="2020-04" db="EMBL/GenBank/DDBJ databases">
        <authorList>
            <consortium name="NCBI Genome Project"/>
        </authorList>
    </citation>
    <scope>NUCLEOTIDE SEQUENCE</scope>
    <source>
        <strain evidence="9">CBS 304.34</strain>
    </source>
</reference>
<dbReference type="PANTHER" id="PTHR13475:SF3">
    <property type="entry name" value="NEUGRIN"/>
    <property type="match status" value="1"/>
</dbReference>
<evidence type="ECO:0000256" key="2">
    <source>
        <dbReference type="ARBA" id="ARBA00004173"/>
    </source>
</evidence>
<dbReference type="GeneID" id="54459211"/>
<gene>
    <name evidence="7 9" type="ORF">BDZ99DRAFT_453211</name>
</gene>
<keyword evidence="8" id="KW-1185">Reference proteome</keyword>
<evidence type="ECO:0000313" key="7">
    <source>
        <dbReference type="EMBL" id="KAF2803525.1"/>
    </source>
</evidence>
<dbReference type="GO" id="GO:0005739">
    <property type="term" value="C:mitochondrion"/>
    <property type="evidence" value="ECO:0007669"/>
    <property type="project" value="UniProtKB-SubCell"/>
</dbReference>
<dbReference type="GO" id="GO:0005634">
    <property type="term" value="C:nucleus"/>
    <property type="evidence" value="ECO:0007669"/>
    <property type="project" value="TreeGrafter"/>
</dbReference>
<sequence>MACSNCSRRTLELFLRGAAGIDTSATLRSSLHLNFPTTRHFSAGTQWIRRDDSIPNLSIRSDPIPAPARAAKEAGSSGRPAKAEEPVEKEPWMINKAALQKKFGGEKWSPRKKLSPDTMDSIRHLHKQAPDKFTTPVLAEHFKISPEAIRRILKSNWRPSDEEYEDRMRRWEKRGETIWSNLVDLGVRPPKKWRDMGVGKAERGDVPKWKSRWRNQVAVSDSIDDIPLVDEGPGHAAWEEPRPIAERIM</sequence>
<dbReference type="PANTHER" id="PTHR13475">
    <property type="entry name" value="NEUGRIN"/>
    <property type="match status" value="1"/>
</dbReference>
<evidence type="ECO:0000256" key="6">
    <source>
        <dbReference type="SAM" id="MobiDB-lite"/>
    </source>
</evidence>
<dbReference type="RefSeq" id="XP_033570489.1">
    <property type="nucleotide sequence ID" value="XM_033718318.1"/>
</dbReference>
<feature type="region of interest" description="Disordered" evidence="6">
    <location>
        <begin position="56"/>
        <end position="86"/>
    </location>
</feature>